<feature type="region of interest" description="Disordered" evidence="1">
    <location>
        <begin position="648"/>
        <end position="691"/>
    </location>
</feature>
<proteinExistence type="predicted"/>
<evidence type="ECO:0000313" key="2">
    <source>
        <dbReference type="EMBL" id="MFC4865884.1"/>
    </source>
</evidence>
<name>A0ABV9SJ00_9ACTN</name>
<protein>
    <recommendedName>
        <fullName evidence="4">ABC transporter substrate-binding protein</fullName>
    </recommendedName>
</protein>
<keyword evidence="3" id="KW-1185">Reference proteome</keyword>
<gene>
    <name evidence="2" type="ORF">ACFPCZ_04510</name>
</gene>
<evidence type="ECO:0008006" key="4">
    <source>
        <dbReference type="Google" id="ProtNLM"/>
    </source>
</evidence>
<dbReference type="Proteomes" id="UP001595858">
    <property type="component" value="Unassembled WGS sequence"/>
</dbReference>
<evidence type="ECO:0000313" key="3">
    <source>
        <dbReference type="Proteomes" id="UP001595858"/>
    </source>
</evidence>
<dbReference type="EMBL" id="JBHSIY010000005">
    <property type="protein sequence ID" value="MFC4865884.1"/>
    <property type="molecule type" value="Genomic_DNA"/>
</dbReference>
<accession>A0ABV9SJ00</accession>
<sequence length="691" mass="75669">MTTPPTTGPPPSGEVGTIAGDARTVAVGADAPMHTGDGNQINTYLQIAQELRDRRRPRRRVVGIVNRDETGHVRKVFVPPHRFIEAERGLAERGAVVLSGRPGSGRRTAAIRLLAGASGTPPSIRLLPDGDGDPYLDTTALEEHKHLLLELTRVESSVAREVVDELPYYREAVAKQGGLLVVVCSERDEPQLRHQYHLEEIERPDSTALLNRHLVYYGSTVASSPLSDDAHTWLASCAAREIAYLAKRVADDEKRAGSPSRSDHASRLDRAVNEIKHRDDTAGKRINGCTNLRQRAVLLAAAMLEGCPADAVFDAVELLMPRADGAERTSSPSLARRGFTQQLRDRAVSVSPDRRVDFGRADDAAALRSRFWDDFPDMRDAFGTWVLACDKQARAGSTTLDHAAVATLVERFAEQELRTRGPRRLLDAVFTWTGVAQPKAGPGLALGVLQVLLTDEAAAPMARSRIREWASLPKLPSPFAHPLIQVCQRILAPSHPRQAIVRLRHLSNNSAEDVAAAAREAVAELIREDRTGEVYRTLLDVLVERMHQRRQADRDLLWEATAPELLSAHDADRPGTGDRERAALAAAMAADAEEVRRHTVRWLDECVRNVERAGAPPLPQPIVSLVGAAVDAERWQTLAATAVRWSRKCDASPEDAPRRVYERVSAKLDAARGRRPRPSRGTGGSAGEAGR</sequence>
<dbReference type="RefSeq" id="WP_344148792.1">
    <property type="nucleotide sequence ID" value="NZ_BAAAQI010000029.1"/>
</dbReference>
<reference evidence="3" key="1">
    <citation type="journal article" date="2019" name="Int. J. Syst. Evol. Microbiol.">
        <title>The Global Catalogue of Microorganisms (GCM) 10K type strain sequencing project: providing services to taxonomists for standard genome sequencing and annotation.</title>
        <authorList>
            <consortium name="The Broad Institute Genomics Platform"/>
            <consortium name="The Broad Institute Genome Sequencing Center for Infectious Disease"/>
            <person name="Wu L."/>
            <person name="Ma J."/>
        </authorList>
    </citation>
    <scope>NUCLEOTIDE SEQUENCE [LARGE SCALE GENOMIC DNA]</scope>
    <source>
        <strain evidence="3">CGMCC 4.7304</strain>
    </source>
</reference>
<evidence type="ECO:0000256" key="1">
    <source>
        <dbReference type="SAM" id="MobiDB-lite"/>
    </source>
</evidence>
<feature type="compositionally biased region" description="Basic and acidic residues" evidence="1">
    <location>
        <begin position="648"/>
        <end position="672"/>
    </location>
</feature>
<organism evidence="2 3">
    <name type="scientific">Streptomonospora arabica</name>
    <dbReference type="NCBI Taxonomy" id="412417"/>
    <lineage>
        <taxon>Bacteria</taxon>
        <taxon>Bacillati</taxon>
        <taxon>Actinomycetota</taxon>
        <taxon>Actinomycetes</taxon>
        <taxon>Streptosporangiales</taxon>
        <taxon>Nocardiopsidaceae</taxon>
        <taxon>Streptomonospora</taxon>
    </lineage>
</organism>
<feature type="compositionally biased region" description="Gly residues" evidence="1">
    <location>
        <begin position="681"/>
        <end position="691"/>
    </location>
</feature>
<comment type="caution">
    <text evidence="2">The sequence shown here is derived from an EMBL/GenBank/DDBJ whole genome shotgun (WGS) entry which is preliminary data.</text>
</comment>